<evidence type="ECO:0000259" key="3">
    <source>
        <dbReference type="Pfam" id="PF03109"/>
    </source>
</evidence>
<dbReference type="PANTHER" id="PTHR10566:SF113">
    <property type="entry name" value="PROTEIN ACTIVITY OF BC1 COMPLEX KINASE 7, CHLOROPLASTIC"/>
    <property type="match status" value="1"/>
</dbReference>
<proteinExistence type="inferred from homology"/>
<dbReference type="PANTHER" id="PTHR10566">
    <property type="entry name" value="CHAPERONE-ACTIVITY OF BC1 COMPLEX CABC1 -RELATED"/>
    <property type="match status" value="1"/>
</dbReference>
<dbReference type="Proteomes" id="UP000555103">
    <property type="component" value="Unassembled WGS sequence"/>
</dbReference>
<comment type="caution">
    <text evidence="4">The sequence shown here is derived from an EMBL/GenBank/DDBJ whole genome shotgun (WGS) entry which is preliminary data.</text>
</comment>
<dbReference type="AlphaFoldDB" id="A0A840CS79"/>
<comment type="similarity">
    <text evidence="1">Belongs to the protein kinase superfamily. ADCK protein kinase family.</text>
</comment>
<dbReference type="EMBL" id="JACIEP010000027">
    <property type="protein sequence ID" value="MBB4038276.1"/>
    <property type="molecule type" value="Genomic_DNA"/>
</dbReference>
<name>A0A840CS79_9BACT</name>
<keyword evidence="2" id="KW-0472">Membrane</keyword>
<dbReference type="InterPro" id="IPR050154">
    <property type="entry name" value="UbiB_kinase"/>
</dbReference>
<feature type="transmembrane region" description="Helical" evidence="2">
    <location>
        <begin position="494"/>
        <end position="513"/>
    </location>
</feature>
<evidence type="ECO:0000313" key="5">
    <source>
        <dbReference type="Proteomes" id="UP000555103"/>
    </source>
</evidence>
<sequence length="551" mass="63198">MDNIKKLKRTAQLISVLTKYGFEALVTETNIKKLIPESYIEKNEKRKEIFSHSIYERIRLALEELGPAYIKLGQLLSNRDDILPEDLTYELQKLQDNVTVRNIDIYGILREELLIEPEEVFEAINPEPIAAASLSQVYTGILKDGKKEVIIKVKKRGVREIFEADVLIMKDFAHLLEKYYNLAKKIGLSRIISTFEKSVTAELSFTQELSNIERFRSNFKEDKSIYVPVTYKELSNRNILCMEFIDGIKISDRESMIECGLNLDDIANKVVGSYLKQIIDFGFFHADPHSGNIFALRNGQIAFIDYGSVGKLLPRDRENLSDFVIYALRKDVRRLVRVIKKIAIKFNISNDEQLERDLYDFLDIMDNISIRELDLNDISRKFSKLLNENQIILPDFIYLLMRGIILLEGVGRELGLETNIIENVKPHGIKLIKNRLNPKYISNKILDKLYNLSDKLEELPEDTHSLIQKIKNDELEVTHNIKGLEDIRNTINRLVVALIISSLAIGSSILVLADMPPKVLGVSLFGFLGFTFAGIVAFVLILIIVKNKMMK</sequence>
<keyword evidence="4" id="KW-0830">Ubiquinone</keyword>
<dbReference type="SUPFAM" id="SSF56112">
    <property type="entry name" value="Protein kinase-like (PK-like)"/>
    <property type="match status" value="1"/>
</dbReference>
<evidence type="ECO:0000256" key="1">
    <source>
        <dbReference type="ARBA" id="ARBA00009670"/>
    </source>
</evidence>
<gene>
    <name evidence="4" type="ORF">GGR21_004208</name>
</gene>
<protein>
    <submittedName>
        <fullName evidence="4">Ubiquinone biosynthesis protein</fullName>
    </submittedName>
</protein>
<reference evidence="4 5" key="1">
    <citation type="submission" date="2020-08" db="EMBL/GenBank/DDBJ databases">
        <title>Genomic Encyclopedia of Type Strains, Phase IV (KMG-IV): sequencing the most valuable type-strain genomes for metagenomic binning, comparative biology and taxonomic classification.</title>
        <authorList>
            <person name="Goeker M."/>
        </authorList>
    </citation>
    <scope>NUCLEOTIDE SEQUENCE [LARGE SCALE GENOMIC DNA]</scope>
    <source>
        <strain evidence="4 5">DSM 104969</strain>
    </source>
</reference>
<dbReference type="InterPro" id="IPR004147">
    <property type="entry name" value="ABC1_dom"/>
</dbReference>
<keyword evidence="5" id="KW-1185">Reference proteome</keyword>
<feature type="transmembrane region" description="Helical" evidence="2">
    <location>
        <begin position="519"/>
        <end position="545"/>
    </location>
</feature>
<dbReference type="RefSeq" id="WP_183309065.1">
    <property type="nucleotide sequence ID" value="NZ_JACIEP010000027.1"/>
</dbReference>
<dbReference type="InterPro" id="IPR011009">
    <property type="entry name" value="Kinase-like_dom_sf"/>
</dbReference>
<keyword evidence="2" id="KW-1133">Transmembrane helix</keyword>
<dbReference type="Pfam" id="PF03109">
    <property type="entry name" value="ABC1"/>
    <property type="match status" value="1"/>
</dbReference>
<feature type="domain" description="ABC1 atypical kinase-like" evidence="3">
    <location>
        <begin position="93"/>
        <end position="337"/>
    </location>
</feature>
<dbReference type="CDD" id="cd05121">
    <property type="entry name" value="ABC1_ADCK3-like"/>
    <property type="match status" value="1"/>
</dbReference>
<organism evidence="4 5">
    <name type="scientific">Dysgonomonas hofstadii</name>
    <dbReference type="NCBI Taxonomy" id="637886"/>
    <lineage>
        <taxon>Bacteria</taxon>
        <taxon>Pseudomonadati</taxon>
        <taxon>Bacteroidota</taxon>
        <taxon>Bacteroidia</taxon>
        <taxon>Bacteroidales</taxon>
        <taxon>Dysgonomonadaceae</taxon>
        <taxon>Dysgonomonas</taxon>
    </lineage>
</organism>
<evidence type="ECO:0000313" key="4">
    <source>
        <dbReference type="EMBL" id="MBB4038276.1"/>
    </source>
</evidence>
<accession>A0A840CS79</accession>
<keyword evidence="2" id="KW-0812">Transmembrane</keyword>
<evidence type="ECO:0000256" key="2">
    <source>
        <dbReference type="SAM" id="Phobius"/>
    </source>
</evidence>